<dbReference type="Pfam" id="PF00535">
    <property type="entry name" value="Glycos_transf_2"/>
    <property type="match status" value="1"/>
</dbReference>
<organism evidence="2 3">
    <name type="scientific">Candidatus Roizmanbacteria bacterium CG10_big_fil_rev_8_21_14_0_10_45_7</name>
    <dbReference type="NCBI Taxonomy" id="1974854"/>
    <lineage>
        <taxon>Bacteria</taxon>
        <taxon>Candidatus Roizmaniibacteriota</taxon>
    </lineage>
</organism>
<protein>
    <submittedName>
        <fullName evidence="2">Glycosyltransferase family 2 protein</fullName>
    </submittedName>
</protein>
<feature type="domain" description="Glycosyltransferase 2-like" evidence="1">
    <location>
        <begin position="40"/>
        <end position="193"/>
    </location>
</feature>
<dbReference type="Proteomes" id="UP000231569">
    <property type="component" value="Unassembled WGS sequence"/>
</dbReference>
<dbReference type="InterPro" id="IPR029044">
    <property type="entry name" value="Nucleotide-diphossugar_trans"/>
</dbReference>
<sequence>MTFFTNDFLTLQLGKVEHTKYNITLYNVQVPALMSSQALIALPAYNEEKVLGCVLQSLRHAGYTHIVVVDDGSTDATARIARNYRVHIISFPRNKGKGSALRAAISYAIKKRYKALVTMDADGQHNPLDIASLLNGLQTHDVALGNRFARHAYIPVYARAANMLGNIVNAVFTGTWVSDSQCGLRAYTRAALVKLRLHSTHYEIDTEIIRELKRKHISYTQIPVRVRYTAYSKSKRTKQSFLMGLETIARLVTIYKK</sequence>
<reference evidence="3" key="1">
    <citation type="submission" date="2017-09" db="EMBL/GenBank/DDBJ databases">
        <title>Depth-based differentiation of microbial function through sediment-hosted aquifers and enrichment of novel symbionts in the deep terrestrial subsurface.</title>
        <authorList>
            <person name="Probst A.J."/>
            <person name="Ladd B."/>
            <person name="Jarett J.K."/>
            <person name="Geller-Mcgrath D.E."/>
            <person name="Sieber C.M.K."/>
            <person name="Emerson J.B."/>
            <person name="Anantharaman K."/>
            <person name="Thomas B.C."/>
            <person name="Malmstrom R."/>
            <person name="Stieglmeier M."/>
            <person name="Klingl A."/>
            <person name="Woyke T."/>
            <person name="Ryan C.M."/>
            <person name="Banfield J.F."/>
        </authorList>
    </citation>
    <scope>NUCLEOTIDE SEQUENCE [LARGE SCALE GENOMIC DNA]</scope>
</reference>
<proteinExistence type="predicted"/>
<dbReference type="PANTHER" id="PTHR48090">
    <property type="entry name" value="UNDECAPRENYL-PHOSPHATE 4-DEOXY-4-FORMAMIDO-L-ARABINOSE TRANSFERASE-RELATED"/>
    <property type="match status" value="1"/>
</dbReference>
<name>A0A2M8KUN3_9BACT</name>
<dbReference type="AlphaFoldDB" id="A0A2M8KUN3"/>
<dbReference type="Gene3D" id="3.90.550.10">
    <property type="entry name" value="Spore Coat Polysaccharide Biosynthesis Protein SpsA, Chain A"/>
    <property type="match status" value="1"/>
</dbReference>
<comment type="caution">
    <text evidence="2">The sequence shown here is derived from an EMBL/GenBank/DDBJ whole genome shotgun (WGS) entry which is preliminary data.</text>
</comment>
<gene>
    <name evidence="2" type="ORF">COU89_02305</name>
</gene>
<dbReference type="EMBL" id="PFEE01000050">
    <property type="protein sequence ID" value="PJE63635.1"/>
    <property type="molecule type" value="Genomic_DNA"/>
</dbReference>
<evidence type="ECO:0000259" key="1">
    <source>
        <dbReference type="Pfam" id="PF00535"/>
    </source>
</evidence>
<accession>A0A2M8KUN3</accession>
<dbReference type="InterPro" id="IPR050256">
    <property type="entry name" value="Glycosyltransferase_2"/>
</dbReference>
<evidence type="ECO:0000313" key="2">
    <source>
        <dbReference type="EMBL" id="PJE63635.1"/>
    </source>
</evidence>
<dbReference type="SUPFAM" id="SSF53448">
    <property type="entry name" value="Nucleotide-diphospho-sugar transferases"/>
    <property type="match status" value="1"/>
</dbReference>
<dbReference type="GO" id="GO:0016740">
    <property type="term" value="F:transferase activity"/>
    <property type="evidence" value="ECO:0007669"/>
    <property type="project" value="UniProtKB-KW"/>
</dbReference>
<keyword evidence="2" id="KW-0808">Transferase</keyword>
<dbReference type="CDD" id="cd04179">
    <property type="entry name" value="DPM_DPG-synthase_like"/>
    <property type="match status" value="1"/>
</dbReference>
<dbReference type="InterPro" id="IPR001173">
    <property type="entry name" value="Glyco_trans_2-like"/>
</dbReference>
<evidence type="ECO:0000313" key="3">
    <source>
        <dbReference type="Proteomes" id="UP000231569"/>
    </source>
</evidence>